<reference evidence="3 4" key="1">
    <citation type="submission" date="2019-09" db="EMBL/GenBank/DDBJ databases">
        <authorList>
            <person name="Chandra G."/>
            <person name="Truman W A."/>
        </authorList>
    </citation>
    <scope>NUCLEOTIDE SEQUENCE [LARGE SCALE GENOMIC DNA]</scope>
    <source>
        <strain evidence="3">PS732</strain>
    </source>
</reference>
<keyword evidence="1" id="KW-0812">Transmembrane</keyword>
<dbReference type="InterPro" id="IPR002656">
    <property type="entry name" value="Acyl_transf_3_dom"/>
</dbReference>
<dbReference type="Pfam" id="PF01757">
    <property type="entry name" value="Acyl_transf_3"/>
    <property type="match status" value="1"/>
</dbReference>
<proteinExistence type="predicted"/>
<feature type="transmembrane region" description="Helical" evidence="1">
    <location>
        <begin position="210"/>
        <end position="229"/>
    </location>
</feature>
<feature type="transmembrane region" description="Helical" evidence="1">
    <location>
        <begin position="74"/>
        <end position="98"/>
    </location>
</feature>
<evidence type="ECO:0000313" key="4">
    <source>
        <dbReference type="Proteomes" id="UP000325779"/>
    </source>
</evidence>
<feature type="transmembrane region" description="Helical" evidence="1">
    <location>
        <begin position="144"/>
        <end position="168"/>
    </location>
</feature>
<dbReference type="PANTHER" id="PTHR23028:SF53">
    <property type="entry name" value="ACYL_TRANSF_3 DOMAIN-CONTAINING PROTEIN"/>
    <property type="match status" value="1"/>
</dbReference>
<gene>
    <name evidence="3" type="ORF">PS732_01633</name>
</gene>
<sequence>MLLVCIPYQREILESAHYVYVLILNLLMLHAAVPIPDVYFSFNAVSWSISTEIFFYMTFPLLLLWFSSKPVLKLCAAIALGGLFAYSLDALGVVYYAADKLDQVSSHGLVYISPISRIQEFMLGIVCQRLLSGLDLNSIKKGPATFLEVAAILSIIFITPILSVSASMFVGASQVALSEFVRHSSMALLFAAVITCFYMDKGFVSRALSWRPLVFLGEISFSIYLIHQVIIRMTTQEQLLSDYGPYTRFWFVAIASIACAAFIWKFVEKPCQKGIMRIYDAARLKLKPSESAI</sequence>
<dbReference type="PANTHER" id="PTHR23028">
    <property type="entry name" value="ACETYLTRANSFERASE"/>
    <property type="match status" value="1"/>
</dbReference>
<evidence type="ECO:0000256" key="1">
    <source>
        <dbReference type="SAM" id="Phobius"/>
    </source>
</evidence>
<feature type="transmembrane region" description="Helical" evidence="1">
    <location>
        <begin position="12"/>
        <end position="33"/>
    </location>
</feature>
<feature type="domain" description="Acyltransferase 3" evidence="2">
    <location>
        <begin position="21"/>
        <end position="264"/>
    </location>
</feature>
<keyword evidence="1" id="KW-1133">Transmembrane helix</keyword>
<name>A0ABD7VDA5_PSEFL</name>
<feature type="transmembrane region" description="Helical" evidence="1">
    <location>
        <begin position="45"/>
        <end position="67"/>
    </location>
</feature>
<evidence type="ECO:0000259" key="2">
    <source>
        <dbReference type="Pfam" id="PF01757"/>
    </source>
</evidence>
<comment type="caution">
    <text evidence="3">The sequence shown here is derived from an EMBL/GenBank/DDBJ whole genome shotgun (WGS) entry which is preliminary data.</text>
</comment>
<dbReference type="AlphaFoldDB" id="A0ABD7VDA5"/>
<accession>A0ABD7VDA5</accession>
<evidence type="ECO:0000313" key="3">
    <source>
        <dbReference type="EMBL" id="VVO77104.1"/>
    </source>
</evidence>
<keyword evidence="1" id="KW-0472">Membrane</keyword>
<dbReference type="EMBL" id="CABVIJ010000006">
    <property type="protein sequence ID" value="VVO77104.1"/>
    <property type="molecule type" value="Genomic_DNA"/>
</dbReference>
<feature type="transmembrane region" description="Helical" evidence="1">
    <location>
        <begin position="249"/>
        <end position="267"/>
    </location>
</feature>
<organism evidence="3 4">
    <name type="scientific">Pseudomonas fluorescens</name>
    <dbReference type="NCBI Taxonomy" id="294"/>
    <lineage>
        <taxon>Bacteria</taxon>
        <taxon>Pseudomonadati</taxon>
        <taxon>Pseudomonadota</taxon>
        <taxon>Gammaproteobacteria</taxon>
        <taxon>Pseudomonadales</taxon>
        <taxon>Pseudomonadaceae</taxon>
        <taxon>Pseudomonas</taxon>
    </lineage>
</organism>
<dbReference type="InterPro" id="IPR050879">
    <property type="entry name" value="Acyltransferase_3"/>
</dbReference>
<feature type="transmembrane region" description="Helical" evidence="1">
    <location>
        <begin position="180"/>
        <end position="198"/>
    </location>
</feature>
<dbReference type="Proteomes" id="UP000325779">
    <property type="component" value="Unassembled WGS sequence"/>
</dbReference>
<protein>
    <recommendedName>
        <fullName evidence="2">Acyltransferase 3 domain-containing protein</fullName>
    </recommendedName>
</protein>